<reference evidence="6 7" key="1">
    <citation type="submission" date="2022-07" db="EMBL/GenBank/DDBJ databases">
        <title>Fecal culturing of patients with breast cancer.</title>
        <authorList>
            <person name="Teng N.M.Y."/>
            <person name="Kiu R."/>
            <person name="Evans R."/>
            <person name="Baker D.J."/>
            <person name="Zenner C."/>
            <person name="Robinson S.D."/>
            <person name="Hall L.J."/>
        </authorList>
    </citation>
    <scope>NUCLEOTIDE SEQUENCE [LARGE SCALE GENOMIC DNA]</scope>
    <source>
        <strain evidence="6 7">LH1063</strain>
    </source>
</reference>
<comment type="cofactor">
    <cofactor evidence="1">
        <name>Ca(2+)</name>
        <dbReference type="ChEBI" id="CHEBI:29108"/>
    </cofactor>
</comment>
<dbReference type="Gene3D" id="3.30.2080.10">
    <property type="entry name" value="GH92 mannosidase domain"/>
    <property type="match status" value="1"/>
</dbReference>
<dbReference type="SUPFAM" id="SSF48208">
    <property type="entry name" value="Six-hairpin glycosidases"/>
    <property type="match status" value="1"/>
</dbReference>
<evidence type="ECO:0000259" key="4">
    <source>
        <dbReference type="Pfam" id="PF07971"/>
    </source>
</evidence>
<dbReference type="NCBIfam" id="TIGR01180">
    <property type="entry name" value="aman2_put"/>
    <property type="match status" value="1"/>
</dbReference>
<gene>
    <name evidence="6" type="ORF">NMU02_05290</name>
</gene>
<dbReference type="EC" id="3.2.1.-" evidence="6"/>
<dbReference type="Pfam" id="PF17678">
    <property type="entry name" value="Glyco_hydro_92N"/>
    <property type="match status" value="1"/>
</dbReference>
<keyword evidence="6" id="KW-0378">Hydrolase</keyword>
<keyword evidence="7" id="KW-1185">Reference proteome</keyword>
<evidence type="ECO:0000256" key="2">
    <source>
        <dbReference type="ARBA" id="ARBA00011245"/>
    </source>
</evidence>
<dbReference type="Pfam" id="PF07971">
    <property type="entry name" value="Glyco_hydro_92"/>
    <property type="match status" value="1"/>
</dbReference>
<dbReference type="InterPro" id="IPR008928">
    <property type="entry name" value="6-hairpin_glycosidase_sf"/>
</dbReference>
<accession>A0ABT1MFT3</accession>
<feature type="domain" description="Glycosyl hydrolase family 92 N-terminal" evidence="5">
    <location>
        <begin position="39"/>
        <end position="280"/>
    </location>
</feature>
<evidence type="ECO:0000259" key="5">
    <source>
        <dbReference type="Pfam" id="PF17678"/>
    </source>
</evidence>
<dbReference type="PANTHER" id="PTHR12143:SF39">
    <property type="entry name" value="SECRETED PROTEIN"/>
    <property type="match status" value="1"/>
</dbReference>
<evidence type="ECO:0000313" key="6">
    <source>
        <dbReference type="EMBL" id="MCP9611500.1"/>
    </source>
</evidence>
<keyword evidence="6" id="KW-0326">Glycosidase</keyword>
<dbReference type="Gene3D" id="2.70.98.10">
    <property type="match status" value="1"/>
</dbReference>
<dbReference type="Gene3D" id="1.20.1050.60">
    <property type="entry name" value="alpha-1,2-mannosidase"/>
    <property type="match status" value="1"/>
</dbReference>
<dbReference type="RefSeq" id="WP_255026328.1">
    <property type="nucleotide sequence ID" value="NZ_JANDHW010000004.1"/>
</dbReference>
<protein>
    <submittedName>
        <fullName evidence="6">GH92 family glycosyl hydrolase</fullName>
        <ecNumber evidence="6">3.2.1.-</ecNumber>
    </submittedName>
</protein>
<dbReference type="PROSITE" id="PS51257">
    <property type="entry name" value="PROKAR_LIPOPROTEIN"/>
    <property type="match status" value="1"/>
</dbReference>
<dbReference type="InterPro" id="IPR014718">
    <property type="entry name" value="GH-type_carb-bd"/>
</dbReference>
<dbReference type="EMBL" id="JANDHW010000004">
    <property type="protein sequence ID" value="MCP9611500.1"/>
    <property type="molecule type" value="Genomic_DNA"/>
</dbReference>
<dbReference type="Proteomes" id="UP001205603">
    <property type="component" value="Unassembled WGS sequence"/>
</dbReference>
<evidence type="ECO:0000313" key="7">
    <source>
        <dbReference type="Proteomes" id="UP001205603"/>
    </source>
</evidence>
<evidence type="ECO:0000256" key="1">
    <source>
        <dbReference type="ARBA" id="ARBA00001913"/>
    </source>
</evidence>
<evidence type="ECO:0000256" key="3">
    <source>
        <dbReference type="ARBA" id="ARBA00022837"/>
    </source>
</evidence>
<comment type="caution">
    <text evidence="6">The sequence shown here is derived from an EMBL/GenBank/DDBJ whole genome shotgun (WGS) entry which is preliminary data.</text>
</comment>
<dbReference type="InterPro" id="IPR041371">
    <property type="entry name" value="GH92_N"/>
</dbReference>
<proteinExistence type="predicted"/>
<feature type="domain" description="Glycosyl hydrolase family 92" evidence="4">
    <location>
        <begin position="287"/>
        <end position="752"/>
    </location>
</feature>
<organism evidence="6 7">
    <name type="scientific">Coprobacter tertius</name>
    <dbReference type="NCBI Taxonomy" id="2944915"/>
    <lineage>
        <taxon>Bacteria</taxon>
        <taxon>Pseudomonadati</taxon>
        <taxon>Bacteroidota</taxon>
        <taxon>Bacteroidia</taxon>
        <taxon>Bacteroidales</taxon>
        <taxon>Barnesiellaceae</taxon>
        <taxon>Coprobacter</taxon>
    </lineage>
</organism>
<name>A0ABT1MFT3_9BACT</name>
<dbReference type="GO" id="GO:0016798">
    <property type="term" value="F:hydrolase activity, acting on glycosyl bonds"/>
    <property type="evidence" value="ECO:0007669"/>
    <property type="project" value="UniProtKB-KW"/>
</dbReference>
<dbReference type="Gene3D" id="1.20.1610.10">
    <property type="entry name" value="alpha-1,2-mannosidases domains"/>
    <property type="match status" value="1"/>
</dbReference>
<sequence length="783" mass="89051">MVLFKFRHIIIGAQVLLLSACTGTRGTETAAAEEDLIQYVNPMIGTSGFGNVYPGSQIPFGGIQMSPDTDFDYYDAASGYKYNHMTLLGFSLSHLSGTGIPDLGDFLFVPGTGEIKFTPGTHENPDSGYRSRYSHDKEWASPNYYGVDLLDYGVKAEMTSGLRSGIFRFTYPQSDSSFIMIDLNHTLWQSCEWANVRIENDSTITGYKLVKGWGPERHIYFAAVFSKPLDQAGIMLNNSPVIYNTNRFRSSKETWGKNVKFWMRFKTDDKEPVYVKTAISGVSTASALANMKELDGENFESLKAKGEKLWNKELNKFSIKGNKKQKETFYTSVYHAFQHPFIFQDSDNRYRALDKNIDTAEGFTNMTVFSLWDTYRALHPLFNLVQQGVNADIANSMLAHYDKSVEHMLPIWSFYGNETWCMIGYHSVSVLADMIMKDVKGFDYERAYEAMKRTAMNPNYDCLPEYDSLGWVPFDKEKESVSKTLEYAYDDYCIAQAAKKLGKKEDYEYFLNRSLSYQNLIDPVSKYMRGRDSKGEWRTPFAPIAYQGPGSVNGWGDITEGFTMQYTWYVPHDVQGYINAMGEEHFAARLDSMFIMELPDDIPGAHDIQGRIGAYWHGNEPCHQITYLYNYLKQPWKCQKWVRTIVDNFYGNEPGSLSGNDDCGQMSAWYIFNCMGFYPVAPSSNVYNIGSPALEAVTMRMSNGKVVEVTTENWSEKNVYVDKVFLNGKELDRSYFTYDDIKDGAKIRFVMSSTPNLKRGVSDGCVPPSLSNSGETLLYTKNK</sequence>
<dbReference type="InterPro" id="IPR005887">
    <property type="entry name" value="GH92_a_mannosidase_put"/>
</dbReference>
<dbReference type="InterPro" id="IPR050883">
    <property type="entry name" value="PNGase"/>
</dbReference>
<dbReference type="InterPro" id="IPR012939">
    <property type="entry name" value="Glyco_hydro_92"/>
</dbReference>
<comment type="subunit">
    <text evidence="2">Monomer.</text>
</comment>
<keyword evidence="3" id="KW-0106">Calcium</keyword>
<dbReference type="PANTHER" id="PTHR12143">
    <property type="entry name" value="PEPTIDE N-GLYCANASE PNGASE -RELATED"/>
    <property type="match status" value="1"/>
</dbReference>